<dbReference type="GO" id="GO:0032259">
    <property type="term" value="P:methylation"/>
    <property type="evidence" value="ECO:0007669"/>
    <property type="project" value="UniProtKB-KW"/>
</dbReference>
<dbReference type="InterPro" id="IPR029063">
    <property type="entry name" value="SAM-dependent_MTases_sf"/>
</dbReference>
<dbReference type="PANTHER" id="PTHR45036">
    <property type="entry name" value="METHYLTRANSFERASE LIKE 7B"/>
    <property type="match status" value="1"/>
</dbReference>
<evidence type="ECO:0000259" key="1">
    <source>
        <dbReference type="Pfam" id="PF08241"/>
    </source>
</evidence>
<protein>
    <submittedName>
        <fullName evidence="2">Ubiquinone/menaquinone biosynthesis C-methylase UbiE</fullName>
    </submittedName>
</protein>
<dbReference type="Gene3D" id="3.40.50.150">
    <property type="entry name" value="Vaccinia Virus protein VP39"/>
    <property type="match status" value="1"/>
</dbReference>
<keyword evidence="2" id="KW-0489">Methyltransferase</keyword>
<evidence type="ECO:0000313" key="3">
    <source>
        <dbReference type="Proteomes" id="UP000579153"/>
    </source>
</evidence>
<dbReference type="InterPro" id="IPR013216">
    <property type="entry name" value="Methyltransf_11"/>
</dbReference>
<dbReference type="CDD" id="cd02440">
    <property type="entry name" value="AdoMet_MTases"/>
    <property type="match status" value="1"/>
</dbReference>
<name>A0A7W9GGQ5_9ACTN</name>
<dbReference type="Pfam" id="PF08241">
    <property type="entry name" value="Methyltransf_11"/>
    <property type="match status" value="1"/>
</dbReference>
<dbReference type="AlphaFoldDB" id="A0A7W9GGQ5"/>
<organism evidence="2 3">
    <name type="scientific">Nonomuraea jabiensis</name>
    <dbReference type="NCBI Taxonomy" id="882448"/>
    <lineage>
        <taxon>Bacteria</taxon>
        <taxon>Bacillati</taxon>
        <taxon>Actinomycetota</taxon>
        <taxon>Actinomycetes</taxon>
        <taxon>Streptosporangiales</taxon>
        <taxon>Streptosporangiaceae</taxon>
        <taxon>Nonomuraea</taxon>
    </lineage>
</organism>
<dbReference type="RefSeq" id="WP_185076445.1">
    <property type="nucleotide sequence ID" value="NZ_JACHMB010000001.1"/>
</dbReference>
<proteinExistence type="predicted"/>
<keyword evidence="2" id="KW-0808">Transferase</keyword>
<keyword evidence="2" id="KW-0830">Ubiquinone</keyword>
<dbReference type="InterPro" id="IPR052356">
    <property type="entry name" value="Thiol_S-MT"/>
</dbReference>
<evidence type="ECO:0000313" key="2">
    <source>
        <dbReference type="EMBL" id="MBB5783514.1"/>
    </source>
</evidence>
<dbReference type="SUPFAM" id="SSF53335">
    <property type="entry name" value="S-adenosyl-L-methionine-dependent methyltransferases"/>
    <property type="match status" value="1"/>
</dbReference>
<dbReference type="GO" id="GO:0008757">
    <property type="term" value="F:S-adenosylmethionine-dependent methyltransferase activity"/>
    <property type="evidence" value="ECO:0007669"/>
    <property type="project" value="InterPro"/>
</dbReference>
<keyword evidence="3" id="KW-1185">Reference proteome</keyword>
<gene>
    <name evidence="2" type="ORF">HD596_010270</name>
</gene>
<reference evidence="2 3" key="1">
    <citation type="submission" date="2020-08" db="EMBL/GenBank/DDBJ databases">
        <title>Sequencing the genomes of 1000 actinobacteria strains.</title>
        <authorList>
            <person name="Klenk H.-P."/>
        </authorList>
    </citation>
    <scope>NUCLEOTIDE SEQUENCE [LARGE SCALE GENOMIC DNA]</scope>
    <source>
        <strain evidence="2 3">DSM 45507</strain>
    </source>
</reference>
<dbReference type="EMBL" id="JACHMB010000001">
    <property type="protein sequence ID" value="MBB5783514.1"/>
    <property type="molecule type" value="Genomic_DNA"/>
</dbReference>
<accession>A0A7W9GGQ5</accession>
<sequence>MTDLSGFQHPRLARVYVETSAAADQRGGREHRKRLLDGLEGRVIEIGAGNGRNFAHYPKTVSEVVAVEPEDTLRRFAEAEAASAPVPVRVVAGHAEALPGEDHGFDAAVVSLVLCSVPSPPAALAEIVRVLRPGGELRFYEHVRSSNPALGLFQDAITPLWRRMAGGCSPNRDTLAAIRRAGFAVDEVERFAFAPQPPVPALAHLLGRAHRTT</sequence>
<feature type="domain" description="Methyltransferase type 11" evidence="1">
    <location>
        <begin position="45"/>
        <end position="138"/>
    </location>
</feature>
<dbReference type="Proteomes" id="UP000579153">
    <property type="component" value="Unassembled WGS sequence"/>
</dbReference>
<dbReference type="PANTHER" id="PTHR45036:SF1">
    <property type="entry name" value="METHYLTRANSFERASE LIKE 7A"/>
    <property type="match status" value="1"/>
</dbReference>
<comment type="caution">
    <text evidence="2">The sequence shown here is derived from an EMBL/GenBank/DDBJ whole genome shotgun (WGS) entry which is preliminary data.</text>
</comment>